<keyword evidence="2" id="KW-0732">Signal</keyword>
<dbReference type="GO" id="GO:1990281">
    <property type="term" value="C:efflux pump complex"/>
    <property type="evidence" value="ECO:0007669"/>
    <property type="project" value="TreeGrafter"/>
</dbReference>
<keyword evidence="4" id="KW-1185">Reference proteome</keyword>
<feature type="signal peptide" evidence="2">
    <location>
        <begin position="1"/>
        <end position="23"/>
    </location>
</feature>
<dbReference type="Gene3D" id="2.40.420.20">
    <property type="match status" value="1"/>
</dbReference>
<gene>
    <name evidence="3" type="ORF">D515_04840</name>
</gene>
<dbReference type="Proteomes" id="UP000011223">
    <property type="component" value="Unassembled WGS sequence"/>
</dbReference>
<accession>R1IJG2</accession>
<dbReference type="Gene3D" id="1.10.287.470">
    <property type="entry name" value="Helix hairpin bin"/>
    <property type="match status" value="1"/>
</dbReference>
<dbReference type="SUPFAM" id="SSF111369">
    <property type="entry name" value="HlyD-like secretion proteins"/>
    <property type="match status" value="1"/>
</dbReference>
<reference evidence="3 4" key="1">
    <citation type="journal article" date="2014" name="PLoS ONE">
        <title>Grimontia indica AK16(T), sp. nov., Isolated from a Seawater Sample Reports the Presence of Pathogenic Genes Similar to Vibrio Genus.</title>
        <authorList>
            <person name="Singh A."/>
            <person name="Vaidya B."/>
            <person name="Khatri I."/>
            <person name="Srinivas T.N."/>
            <person name="Subramanian S."/>
            <person name="Korpole S."/>
            <person name="Pinnaka A.K."/>
        </authorList>
    </citation>
    <scope>NUCLEOTIDE SEQUENCE [LARGE SCALE GENOMIC DNA]</scope>
    <source>
        <strain evidence="3 4">AK16</strain>
    </source>
</reference>
<evidence type="ECO:0000313" key="4">
    <source>
        <dbReference type="Proteomes" id="UP000011223"/>
    </source>
</evidence>
<dbReference type="GO" id="GO:0015562">
    <property type="term" value="F:efflux transmembrane transporter activity"/>
    <property type="evidence" value="ECO:0007669"/>
    <property type="project" value="TreeGrafter"/>
</dbReference>
<evidence type="ECO:0000313" key="3">
    <source>
        <dbReference type="EMBL" id="EOD80861.1"/>
    </source>
</evidence>
<dbReference type="RefSeq" id="WP_002536600.1">
    <property type="nucleotide sequence ID" value="NZ_ANFM02000009.1"/>
</dbReference>
<dbReference type="PANTHER" id="PTHR30469:SF11">
    <property type="entry name" value="BLL4320 PROTEIN"/>
    <property type="match status" value="1"/>
</dbReference>
<proteinExistence type="predicted"/>
<dbReference type="Gene3D" id="2.40.50.100">
    <property type="match status" value="1"/>
</dbReference>
<dbReference type="AlphaFoldDB" id="R1IJG2"/>
<evidence type="ECO:0000256" key="2">
    <source>
        <dbReference type="SAM" id="SignalP"/>
    </source>
</evidence>
<feature type="coiled-coil region" evidence="1">
    <location>
        <begin position="129"/>
        <end position="156"/>
    </location>
</feature>
<organism evidence="3 4">
    <name type="scientific">Grimontia indica</name>
    <dbReference type="NCBI Taxonomy" id="1056512"/>
    <lineage>
        <taxon>Bacteria</taxon>
        <taxon>Pseudomonadati</taxon>
        <taxon>Pseudomonadota</taxon>
        <taxon>Gammaproteobacteria</taxon>
        <taxon>Vibrionales</taxon>
        <taxon>Vibrionaceae</taxon>
        <taxon>Grimontia</taxon>
    </lineage>
</organism>
<comment type="caution">
    <text evidence="3">The sequence shown here is derived from an EMBL/GenBank/DDBJ whole genome shotgun (WGS) entry which is preliminary data.</text>
</comment>
<dbReference type="PANTHER" id="PTHR30469">
    <property type="entry name" value="MULTIDRUG RESISTANCE PROTEIN MDTA"/>
    <property type="match status" value="1"/>
</dbReference>
<sequence length="371" mass="42280">MNNKLALFLPLLVLASTASDALAGVKKKTSETEIPAGFQLKTVESLTVRQQQRHKVYQSSCMIAPQHIYHIAPKVEGEVIYVRKGGHQVKKGELLLEIENESVRYAYQVAKNNLRLAALNLKRYRSLSVKQSRQEMDQLQLEVDNLRAEVDYQTALFKSFKFYAPEDGVFETPSVKMHDRVVPGVSVLTFYSNSSFEFTSRIPLHIFSSLALENEIPLQSVDDRRQMAMANYSHFEPEDNGEFVKLYGNVSHTYEGNDNVKAMSNRSLFQRCTASLPFYQSEQGIFLENKYVHLDYKGFYVFKLKGRRVNKAYVQVHWYDDGILEVESGLSAGDRIATAGSFKLLDNELVRVKPQPKADNNDTQQLVGMVR</sequence>
<feature type="chain" id="PRO_5004352099" evidence="2">
    <location>
        <begin position="24"/>
        <end position="371"/>
    </location>
</feature>
<evidence type="ECO:0000256" key="1">
    <source>
        <dbReference type="SAM" id="Coils"/>
    </source>
</evidence>
<keyword evidence="1" id="KW-0175">Coiled coil</keyword>
<name>R1IJG2_9GAMM</name>
<dbReference type="EMBL" id="ANFM02000009">
    <property type="protein sequence ID" value="EOD80861.1"/>
    <property type="molecule type" value="Genomic_DNA"/>
</dbReference>
<dbReference type="eggNOG" id="COG0845">
    <property type="taxonomic scope" value="Bacteria"/>
</dbReference>
<protein>
    <submittedName>
        <fullName evidence="3">Secretion protein HlyD</fullName>
    </submittedName>
</protein>